<sequence length="102" mass="11433">TMDNDASKCKIESTAATNVKSNGGTTSNQILSEKDKKLFKIKELLVVLKKIYTNSMPRVAIKGNKKANGNKKIPNKKNTKKLQTNKNRKVQNNKNKKITSEE</sequence>
<feature type="region of interest" description="Disordered" evidence="1">
    <location>
        <begin position="62"/>
        <end position="102"/>
    </location>
</feature>
<feature type="compositionally biased region" description="Basic residues" evidence="1">
    <location>
        <begin position="86"/>
        <end position="102"/>
    </location>
</feature>
<dbReference type="EMBL" id="GDKW01004212">
    <property type="protein sequence ID" value="JAI52383.1"/>
    <property type="molecule type" value="mRNA"/>
</dbReference>
<accession>A0A0P4VQU6</accession>
<name>A0A0P4VQU6_9HEMI</name>
<reference evidence="2" key="1">
    <citation type="journal article" date="2016" name="PLoS Negl. Trop. Dis.">
        <title>A Deep Insight into the Sialome of Rhodnius neglectus, a Vector of Chagas Disease.</title>
        <authorList>
            <person name="Santiago P.B."/>
            <person name="Assumpcao T.C."/>
            <person name="Araujo C.N."/>
            <person name="Bastos I.M."/>
            <person name="Neves D."/>
            <person name="Silva I.G."/>
            <person name="Charneau S."/>
            <person name="Queiroz R.M."/>
            <person name="Raiol T."/>
            <person name="Oliveira J.V."/>
            <person name="Sousa M.V."/>
            <person name="Calvo E."/>
            <person name="Ribeiro J.M."/>
            <person name="Santana J.M."/>
        </authorList>
    </citation>
    <scope>NUCLEOTIDE SEQUENCE</scope>
    <source>
        <tissue evidence="2">Salivary glands</tissue>
    </source>
</reference>
<organism evidence="2">
    <name type="scientific">Rhodnius neglectus</name>
    <dbReference type="NCBI Taxonomy" id="72488"/>
    <lineage>
        <taxon>Eukaryota</taxon>
        <taxon>Metazoa</taxon>
        <taxon>Ecdysozoa</taxon>
        <taxon>Arthropoda</taxon>
        <taxon>Hexapoda</taxon>
        <taxon>Insecta</taxon>
        <taxon>Pterygota</taxon>
        <taxon>Neoptera</taxon>
        <taxon>Paraneoptera</taxon>
        <taxon>Hemiptera</taxon>
        <taxon>Heteroptera</taxon>
        <taxon>Panheteroptera</taxon>
        <taxon>Cimicomorpha</taxon>
        <taxon>Reduviidae</taxon>
        <taxon>Triatominae</taxon>
        <taxon>Rhodnius</taxon>
    </lineage>
</organism>
<feature type="compositionally biased region" description="Basic residues" evidence="1">
    <location>
        <begin position="63"/>
        <end position="80"/>
    </location>
</feature>
<protein>
    <submittedName>
        <fullName evidence="2">Uncharacterized protein</fullName>
    </submittedName>
</protein>
<feature type="non-terminal residue" evidence="2">
    <location>
        <position position="1"/>
    </location>
</feature>
<feature type="non-terminal residue" evidence="2">
    <location>
        <position position="102"/>
    </location>
</feature>
<evidence type="ECO:0000313" key="2">
    <source>
        <dbReference type="EMBL" id="JAI52383.1"/>
    </source>
</evidence>
<dbReference type="AlphaFoldDB" id="A0A0P4VQU6"/>
<proteinExistence type="evidence at transcript level"/>
<evidence type="ECO:0000256" key="1">
    <source>
        <dbReference type="SAM" id="MobiDB-lite"/>
    </source>
</evidence>